<dbReference type="PANTHER" id="PTHR35162">
    <property type="entry name" value="OS08G0516600 PROTEIN"/>
    <property type="match status" value="1"/>
</dbReference>
<reference evidence="2" key="1">
    <citation type="submission" date="2021-03" db="EMBL/GenBank/DDBJ databases">
        <authorList>
            <person name="Li Z."/>
            <person name="Yang C."/>
        </authorList>
    </citation>
    <scope>NUCLEOTIDE SEQUENCE</scope>
    <source>
        <strain evidence="2">Dzin_1.0</strain>
        <tissue evidence="2">Leaf</tissue>
    </source>
</reference>
<evidence type="ECO:0000256" key="1">
    <source>
        <dbReference type="SAM" id="MobiDB-lite"/>
    </source>
</evidence>
<dbReference type="PANTHER" id="PTHR35162:SF2">
    <property type="entry name" value="OS08G0516600 PROTEIN"/>
    <property type="match status" value="1"/>
</dbReference>
<dbReference type="EMBL" id="JAGGNH010000010">
    <property type="protein sequence ID" value="KAJ0962240.1"/>
    <property type="molecule type" value="Genomic_DNA"/>
</dbReference>
<name>A0A9D5BWZ8_9LILI</name>
<accession>A0A9D5BWZ8</accession>
<reference evidence="2" key="2">
    <citation type="journal article" date="2022" name="Hortic Res">
        <title>The genome of Dioscorea zingiberensis sheds light on the biosynthesis, origin and evolution of the medicinally important diosgenin saponins.</title>
        <authorList>
            <person name="Li Y."/>
            <person name="Tan C."/>
            <person name="Li Z."/>
            <person name="Guo J."/>
            <person name="Li S."/>
            <person name="Chen X."/>
            <person name="Wang C."/>
            <person name="Dai X."/>
            <person name="Yang H."/>
            <person name="Song W."/>
            <person name="Hou L."/>
            <person name="Xu J."/>
            <person name="Tong Z."/>
            <person name="Xu A."/>
            <person name="Yuan X."/>
            <person name="Wang W."/>
            <person name="Yang Q."/>
            <person name="Chen L."/>
            <person name="Sun Z."/>
            <person name="Wang K."/>
            <person name="Pan B."/>
            <person name="Chen J."/>
            <person name="Bao Y."/>
            <person name="Liu F."/>
            <person name="Qi X."/>
            <person name="Gang D.R."/>
            <person name="Wen J."/>
            <person name="Li J."/>
        </authorList>
    </citation>
    <scope>NUCLEOTIDE SEQUENCE</scope>
    <source>
        <strain evidence="2">Dzin_1.0</strain>
    </source>
</reference>
<evidence type="ECO:0000313" key="3">
    <source>
        <dbReference type="Proteomes" id="UP001085076"/>
    </source>
</evidence>
<keyword evidence="3" id="KW-1185">Reference proteome</keyword>
<dbReference type="Proteomes" id="UP001085076">
    <property type="component" value="Miscellaneous, Linkage group lg10"/>
</dbReference>
<sequence length="105" mass="11317">MASKFNANGSPSNIISIPISLIIEKKGGAGEGHSYQECSTPKSEEAKLKTPLVCPPAPRKPRPAKRKLILQQQGFYPVPADLASVFLPLLFLPNKRIRALPGATL</sequence>
<comment type="caution">
    <text evidence="2">The sequence shown here is derived from an EMBL/GenBank/DDBJ whole genome shotgun (WGS) entry which is preliminary data.</text>
</comment>
<feature type="region of interest" description="Disordered" evidence="1">
    <location>
        <begin position="29"/>
        <end position="64"/>
    </location>
</feature>
<protein>
    <submittedName>
        <fullName evidence="2">Uncharacterized protein</fullName>
    </submittedName>
</protein>
<dbReference type="OrthoDB" id="622970at2759"/>
<organism evidence="2 3">
    <name type="scientific">Dioscorea zingiberensis</name>
    <dbReference type="NCBI Taxonomy" id="325984"/>
    <lineage>
        <taxon>Eukaryota</taxon>
        <taxon>Viridiplantae</taxon>
        <taxon>Streptophyta</taxon>
        <taxon>Embryophyta</taxon>
        <taxon>Tracheophyta</taxon>
        <taxon>Spermatophyta</taxon>
        <taxon>Magnoliopsida</taxon>
        <taxon>Liliopsida</taxon>
        <taxon>Dioscoreales</taxon>
        <taxon>Dioscoreaceae</taxon>
        <taxon>Dioscorea</taxon>
    </lineage>
</organism>
<evidence type="ECO:0000313" key="2">
    <source>
        <dbReference type="EMBL" id="KAJ0962240.1"/>
    </source>
</evidence>
<dbReference type="AlphaFoldDB" id="A0A9D5BWZ8"/>
<gene>
    <name evidence="2" type="ORF">J5N97_030068</name>
</gene>
<proteinExistence type="predicted"/>
<dbReference type="InterPro" id="IPR053115">
    <property type="entry name" value="CDK_inhibitor"/>
</dbReference>